<dbReference type="AlphaFoldDB" id="A0A9N9WTK3"/>
<evidence type="ECO:0000256" key="8">
    <source>
        <dbReference type="SAM" id="MobiDB-lite"/>
    </source>
</evidence>
<dbReference type="InterPro" id="IPR021910">
    <property type="entry name" value="NGX6/PGAP6/MYMK"/>
</dbReference>
<dbReference type="PANTHER" id="PTHR14319">
    <property type="entry name" value="FIVE-SPAN TRANSMEMBRANE PROTEIN M83"/>
    <property type="match status" value="1"/>
</dbReference>
<evidence type="ECO:0000313" key="12">
    <source>
        <dbReference type="Proteomes" id="UP001153620"/>
    </source>
</evidence>
<feature type="domain" description="EGF-like" evidence="10">
    <location>
        <begin position="733"/>
        <end position="773"/>
    </location>
</feature>
<evidence type="ECO:0000256" key="7">
    <source>
        <dbReference type="PROSITE-ProRule" id="PRU00076"/>
    </source>
</evidence>
<accession>A0A9N9WTK3</accession>
<evidence type="ECO:0000313" key="11">
    <source>
        <dbReference type="EMBL" id="CAG9808654.1"/>
    </source>
</evidence>
<evidence type="ECO:0000256" key="9">
    <source>
        <dbReference type="SAM" id="Phobius"/>
    </source>
</evidence>
<keyword evidence="7" id="KW-1015">Disulfide bond</keyword>
<evidence type="ECO:0000256" key="4">
    <source>
        <dbReference type="ARBA" id="ARBA00022692"/>
    </source>
</evidence>
<feature type="transmembrane region" description="Helical" evidence="9">
    <location>
        <begin position="12"/>
        <end position="29"/>
    </location>
</feature>
<keyword evidence="6 9" id="KW-0472">Membrane</keyword>
<feature type="transmembrane region" description="Helical" evidence="9">
    <location>
        <begin position="895"/>
        <end position="918"/>
    </location>
</feature>
<keyword evidence="5 9" id="KW-1133">Transmembrane helix</keyword>
<proteinExistence type="inferred from homology"/>
<protein>
    <recommendedName>
        <fullName evidence="10">EGF-like domain-containing protein</fullName>
    </recommendedName>
</protein>
<evidence type="ECO:0000256" key="2">
    <source>
        <dbReference type="ARBA" id="ARBA00005542"/>
    </source>
</evidence>
<dbReference type="PROSITE" id="PS50026">
    <property type="entry name" value="EGF_3"/>
    <property type="match status" value="1"/>
</dbReference>
<sequence>MTSLRKVSSLNGIYIFTSLFILSILTSPYRCDSSDSNLSSGNVNVTNNFISNTKTNSKSGIDGAQATLTNDDIQNGQQIPLVRLPSNVLLKYTAYKDVSIQHYLMPVDTRSATFSFKSYEESKSALTRVCQPQDVTLHLKAGSYPVISPENITFPKHFLSAEQRYEIYTLQFKSDGVTRRMTIDGPQPDNWFAVAFISWTDPNNDRIEQQGLSPSCETILLSEMAVTRASSKILNADVEFSDILYTNVSTPNSYKFFVPRNVDICIFKMTITKPCDECKDMNFSVQSRSLPTSKSYLHSTIINASHINDEVIEFYPHENAWHYVDVKFFEQQNTFGDASVHKMNTSSTIMSSSSRPLNPNNSNNNNNSNNSNAVHHIEYNMTIEFQHRKITENENQQQQNIDDVVADDENDDDDDHDSNFIIYGGDNSKDFTRYIPPMPKHRAFYEYPLLRQTYREFFMYDYDLVPDANGSVPLSINLTSRMPTLMKFEIGDVYDIGGTVTFALAMKSDIMGSMAESSSSTSSIHIDLNGEPAIAEKLTAEEMKFTNQTVIVCIRLNEPGIPTWPDKCTYGRHVFTANAIINNTNEDTGTSVVHIPFPESGSWYVTLGLFCHGETIEATARTTIIDSVKTFIRYNRQMLKSFNSQCSCVKELNLSHYRECLDTQACLSRMNETETLKIKECLMDAKCTAAEHVKLSKAFDIHHKRATEQSVNGKSILGCSDANCNTSIAFTLASNPCVTGRCGRNGRCYHYMSGGFVFSTCLCLKFYRGWDCTEDSQVPSSISILAASLMLTLSNLLFIPSIYFAIRRGYYTEAIIYFFAMFFSTFYHACDSGDEEFTFCLVKISVLQFCDFYCGLLAIWVTLIAMANVRPIFVSLLHMLGAILLAFGTELNKQSLWVFLAPALSGICIVSFSWTMKCRKHKKVYPSKKYFAIYLPLGSILVMIGLICYAFLQTKQNYHIVHSIWHMVMAMSILCLLPKRKMFETKC</sequence>
<feature type="region of interest" description="Disordered" evidence="8">
    <location>
        <begin position="346"/>
        <end position="372"/>
    </location>
</feature>
<evidence type="ECO:0000259" key="10">
    <source>
        <dbReference type="PROSITE" id="PS50026"/>
    </source>
</evidence>
<reference evidence="11" key="1">
    <citation type="submission" date="2022-01" db="EMBL/GenBank/DDBJ databases">
        <authorList>
            <person name="King R."/>
        </authorList>
    </citation>
    <scope>NUCLEOTIDE SEQUENCE</scope>
</reference>
<comment type="similarity">
    <text evidence="2">Belongs to the TMEM8 family.</text>
</comment>
<keyword evidence="7" id="KW-0245">EGF-like domain</keyword>
<evidence type="ECO:0000256" key="1">
    <source>
        <dbReference type="ARBA" id="ARBA00004651"/>
    </source>
</evidence>
<dbReference type="InterPro" id="IPR000742">
    <property type="entry name" value="EGF"/>
</dbReference>
<gene>
    <name evidence="11" type="ORF">CHIRRI_LOCUS11492</name>
</gene>
<feature type="transmembrane region" description="Helical" evidence="9">
    <location>
        <begin position="872"/>
        <end position="889"/>
    </location>
</feature>
<dbReference type="PROSITE" id="PS00022">
    <property type="entry name" value="EGF_1"/>
    <property type="match status" value="1"/>
</dbReference>
<keyword evidence="4 9" id="KW-0812">Transmembrane</keyword>
<dbReference type="EMBL" id="OU895879">
    <property type="protein sequence ID" value="CAG9808654.1"/>
    <property type="molecule type" value="Genomic_DNA"/>
</dbReference>
<name>A0A9N9WTK3_9DIPT</name>
<feature type="transmembrane region" description="Helical" evidence="9">
    <location>
        <begin position="958"/>
        <end position="977"/>
    </location>
</feature>
<evidence type="ECO:0000256" key="3">
    <source>
        <dbReference type="ARBA" id="ARBA00022475"/>
    </source>
</evidence>
<feature type="disulfide bond" evidence="7">
    <location>
        <begin position="763"/>
        <end position="772"/>
    </location>
</feature>
<dbReference type="Proteomes" id="UP001153620">
    <property type="component" value="Chromosome 3"/>
</dbReference>
<dbReference type="Pfam" id="PF12036">
    <property type="entry name" value="DUF3522"/>
    <property type="match status" value="1"/>
</dbReference>
<feature type="transmembrane region" description="Helical" evidence="9">
    <location>
        <begin position="930"/>
        <end position="952"/>
    </location>
</feature>
<evidence type="ECO:0000256" key="5">
    <source>
        <dbReference type="ARBA" id="ARBA00022989"/>
    </source>
</evidence>
<comment type="subcellular location">
    <subcellularLocation>
        <location evidence="1">Cell membrane</location>
        <topology evidence="1">Multi-pass membrane protein</topology>
    </subcellularLocation>
</comment>
<dbReference type="OrthoDB" id="69646at2759"/>
<feature type="transmembrane region" description="Helical" evidence="9">
    <location>
        <begin position="841"/>
        <end position="865"/>
    </location>
</feature>
<organism evidence="11 12">
    <name type="scientific">Chironomus riparius</name>
    <dbReference type="NCBI Taxonomy" id="315576"/>
    <lineage>
        <taxon>Eukaryota</taxon>
        <taxon>Metazoa</taxon>
        <taxon>Ecdysozoa</taxon>
        <taxon>Arthropoda</taxon>
        <taxon>Hexapoda</taxon>
        <taxon>Insecta</taxon>
        <taxon>Pterygota</taxon>
        <taxon>Neoptera</taxon>
        <taxon>Endopterygota</taxon>
        <taxon>Diptera</taxon>
        <taxon>Nematocera</taxon>
        <taxon>Chironomoidea</taxon>
        <taxon>Chironomidae</taxon>
        <taxon>Chironominae</taxon>
        <taxon>Chironomus</taxon>
    </lineage>
</organism>
<dbReference type="PANTHER" id="PTHR14319:SF3">
    <property type="entry name" value="TRANSMEMBRANE PROTEIN-LIKE PROTEIN"/>
    <property type="match status" value="1"/>
</dbReference>
<reference evidence="11" key="2">
    <citation type="submission" date="2022-10" db="EMBL/GenBank/DDBJ databases">
        <authorList>
            <consortium name="ENA_rothamsted_submissions"/>
            <consortium name="culmorum"/>
            <person name="King R."/>
        </authorList>
    </citation>
    <scope>NUCLEOTIDE SEQUENCE</scope>
</reference>
<dbReference type="GO" id="GO:0005886">
    <property type="term" value="C:plasma membrane"/>
    <property type="evidence" value="ECO:0007669"/>
    <property type="project" value="UniProtKB-SubCell"/>
</dbReference>
<feature type="transmembrane region" description="Helical" evidence="9">
    <location>
        <begin position="810"/>
        <end position="829"/>
    </location>
</feature>
<comment type="caution">
    <text evidence="7">Lacks conserved residue(s) required for the propagation of feature annotation.</text>
</comment>
<feature type="transmembrane region" description="Helical" evidence="9">
    <location>
        <begin position="782"/>
        <end position="803"/>
    </location>
</feature>
<evidence type="ECO:0000256" key="6">
    <source>
        <dbReference type="ARBA" id="ARBA00023136"/>
    </source>
</evidence>
<keyword evidence="12" id="KW-1185">Reference proteome</keyword>
<keyword evidence="3" id="KW-1003">Cell membrane</keyword>